<keyword evidence="2" id="KW-1185">Reference proteome</keyword>
<dbReference type="Proteomes" id="UP000248044">
    <property type="component" value="Chromosome"/>
</dbReference>
<gene>
    <name evidence="1" type="ORF">DFR85_12470</name>
</gene>
<dbReference type="RefSeq" id="WP_110271167.1">
    <property type="nucleotide sequence ID" value="NZ_CP029289.2"/>
</dbReference>
<accession>A0A2U9IGW1</accession>
<dbReference type="KEGG" id="abri:DFR85_12470"/>
<name>A0A2U9IGW1_9CREN</name>
<reference evidence="1 2" key="1">
    <citation type="submission" date="2018-05" db="EMBL/GenBank/DDBJ databases">
        <title>Complete Genome Sequences of Extremely Thermoacidophilic, Metal-Mobilizing Type-Strain Members of the Archaeal Family Sulfolobaceae: Acidianus brierleyi DSM-1651T, Acidianus sulfidivorans DSM-18786T, Metallosphaera hakonensis DSM-7519T, and Metallosphaera prunae DSM-10039T.</title>
        <authorList>
            <person name="Counts J.A."/>
            <person name="Kelly R.M."/>
        </authorList>
    </citation>
    <scope>NUCLEOTIDE SEQUENCE [LARGE SCALE GENOMIC DNA]</scope>
    <source>
        <strain evidence="1 2">DSM 1651</strain>
    </source>
</reference>
<evidence type="ECO:0000313" key="2">
    <source>
        <dbReference type="Proteomes" id="UP000248044"/>
    </source>
</evidence>
<organism evidence="1 2">
    <name type="scientific">Acidianus brierleyi</name>
    <dbReference type="NCBI Taxonomy" id="41673"/>
    <lineage>
        <taxon>Archaea</taxon>
        <taxon>Thermoproteota</taxon>
        <taxon>Thermoprotei</taxon>
        <taxon>Sulfolobales</taxon>
        <taxon>Sulfolobaceae</taxon>
        <taxon>Acidianus</taxon>
    </lineage>
</organism>
<dbReference type="AlphaFoldDB" id="A0A2U9IGW1"/>
<evidence type="ECO:0000313" key="1">
    <source>
        <dbReference type="EMBL" id="AWR95287.1"/>
    </source>
</evidence>
<dbReference type="EMBL" id="CP029289">
    <property type="protein sequence ID" value="AWR95287.1"/>
    <property type="molecule type" value="Genomic_DNA"/>
</dbReference>
<dbReference type="GeneID" id="36832984"/>
<proteinExistence type="predicted"/>
<protein>
    <submittedName>
        <fullName evidence="1">Uncharacterized protein</fullName>
    </submittedName>
</protein>
<sequence>MDETIRLYNNDDTLKFVKFFIKIAEEQRNNVIWVGKNNEIIVLARKKVNIEGAKVISLEEEIKNSFLSISGVKKVAINDKIILNIEPNPEIYEKIYVVKYYLEKEYGTKLELEIIEC</sequence>